<dbReference type="AlphaFoldDB" id="A0A0A7PMM1"/>
<feature type="transmembrane region" description="Helical" evidence="1">
    <location>
        <begin position="12"/>
        <end position="32"/>
    </location>
</feature>
<feature type="transmembrane region" description="Helical" evidence="1">
    <location>
        <begin position="342"/>
        <end position="361"/>
    </location>
</feature>
<sequence>MTDALSSAGLEGLAGLGLALLLGLLVGVQRGWSLRNEAAGSRFAGVRTFALFGLAGGMAAAAAAQAPAIAAIVSGAAAILILIGYAKSARPPDQLSGTTSLAALITLSCGYLAASGRPEMAAVVAVAMTMVLALRDELHRWVAGLSDVEVGAIIRFALIALAILPLLPDQSFGPYDAWNPRQLWLVVVFVSGFSFLGYIAAKRFGASRGTLVMAATGAMVSSTAVTAALAMRVRDGEESEAMAIAGIGAASAVMLIRAAILTAVLAPAAMPGFAWIAAPAALVSGGAIFFALRSRRDASASDRPVDLKNPFRLAPAIGLMLLVMLLTVAARWTMALVGERGLALVIALSGLADVDSAIIAVGSLPQGLLKGQLATIVIVAPVLANTLFKGATAVAIAGWRKGWKLALPLVLSVAASLTLVPILLF</sequence>
<dbReference type="InterPro" id="IPR025105">
    <property type="entry name" value="DUF4010"/>
</dbReference>
<dbReference type="STRING" id="1515612.SKP52_22540"/>
<feature type="transmembrane region" description="Helical" evidence="1">
    <location>
        <begin position="44"/>
        <end position="62"/>
    </location>
</feature>
<evidence type="ECO:0000256" key="1">
    <source>
        <dbReference type="SAM" id="Phobius"/>
    </source>
</evidence>
<protein>
    <submittedName>
        <fullName evidence="4">Uncharacterized protein</fullName>
    </submittedName>
</protein>
<evidence type="ECO:0000313" key="4">
    <source>
        <dbReference type="EMBL" id="AJA11356.1"/>
    </source>
</evidence>
<evidence type="ECO:0000259" key="2">
    <source>
        <dbReference type="Pfam" id="PF02308"/>
    </source>
</evidence>
<name>A0A0A7PMM1_9SPHN</name>
<feature type="transmembrane region" description="Helical" evidence="1">
    <location>
        <begin position="405"/>
        <end position="424"/>
    </location>
</feature>
<dbReference type="InterPro" id="IPR049177">
    <property type="entry name" value="MgtC_SapB_SrpB_YhiD_N"/>
</dbReference>
<dbReference type="KEGG" id="sphk:SKP52_22540"/>
<feature type="domain" description="MgtC/SapB/SrpB/YhiD N-terminal" evidence="2">
    <location>
        <begin position="16"/>
        <end position="140"/>
    </location>
</feature>
<feature type="domain" description="DUF4010" evidence="3">
    <location>
        <begin position="188"/>
        <end position="396"/>
    </location>
</feature>
<keyword evidence="5" id="KW-1185">Reference proteome</keyword>
<dbReference type="EMBL" id="CP009122">
    <property type="protein sequence ID" value="AJA11356.1"/>
    <property type="molecule type" value="Genomic_DNA"/>
</dbReference>
<keyword evidence="1" id="KW-0472">Membrane</keyword>
<accession>A0A0A7PMM1</accession>
<keyword evidence="1" id="KW-1133">Transmembrane helix</keyword>
<feature type="transmembrane region" description="Helical" evidence="1">
    <location>
        <begin position="182"/>
        <end position="199"/>
    </location>
</feature>
<dbReference type="HOGENOM" id="CLU_036781_1_1_5"/>
<dbReference type="PANTHER" id="PTHR39084">
    <property type="entry name" value="MEMBRANE PROTEIN-RELATED"/>
    <property type="match status" value="1"/>
</dbReference>
<feature type="transmembrane region" description="Helical" evidence="1">
    <location>
        <begin position="68"/>
        <end position="86"/>
    </location>
</feature>
<feature type="transmembrane region" description="Helical" evidence="1">
    <location>
        <begin position="150"/>
        <end position="167"/>
    </location>
</feature>
<dbReference type="RefSeq" id="WP_039578887.1">
    <property type="nucleotide sequence ID" value="NZ_CP009122.1"/>
</dbReference>
<dbReference type="Proteomes" id="UP000030907">
    <property type="component" value="Chromosome"/>
</dbReference>
<dbReference type="Pfam" id="PF02308">
    <property type="entry name" value="MgtC"/>
    <property type="match status" value="1"/>
</dbReference>
<feature type="transmembrane region" description="Helical" evidence="1">
    <location>
        <begin position="312"/>
        <end position="330"/>
    </location>
</feature>
<keyword evidence="1" id="KW-0812">Transmembrane</keyword>
<evidence type="ECO:0000259" key="3">
    <source>
        <dbReference type="Pfam" id="PF13194"/>
    </source>
</evidence>
<dbReference type="OrthoDB" id="9813718at2"/>
<proteinExistence type="predicted"/>
<gene>
    <name evidence="4" type="ORF">SKP52_22540</name>
</gene>
<reference evidence="4 5" key="1">
    <citation type="journal article" date="2015" name="Int. J. Syst. Evol. Microbiol.">
        <title>Description of Sphingopyxis fribergensis sp. nov. - a soil bacterium with the ability to degrade styrene and phenylacetic acid.</title>
        <authorList>
            <person name="Oelschlagel M."/>
            <person name="Ruckert C."/>
            <person name="Kalinowski J."/>
            <person name="Schmidt G."/>
            <person name="Schlomann M."/>
            <person name="Tischler D."/>
        </authorList>
    </citation>
    <scope>NUCLEOTIDE SEQUENCE [LARGE SCALE GENOMIC DNA]</scope>
    <source>
        <strain evidence="4 5">Kp5.2</strain>
    </source>
</reference>
<organism evidence="4 5">
    <name type="scientific">Sphingopyxis fribergensis</name>
    <dbReference type="NCBI Taxonomy" id="1515612"/>
    <lineage>
        <taxon>Bacteria</taxon>
        <taxon>Pseudomonadati</taxon>
        <taxon>Pseudomonadota</taxon>
        <taxon>Alphaproteobacteria</taxon>
        <taxon>Sphingomonadales</taxon>
        <taxon>Sphingomonadaceae</taxon>
        <taxon>Sphingopyxis</taxon>
    </lineage>
</organism>
<feature type="transmembrane region" description="Helical" evidence="1">
    <location>
        <begin position="273"/>
        <end position="292"/>
    </location>
</feature>
<evidence type="ECO:0000313" key="5">
    <source>
        <dbReference type="Proteomes" id="UP000030907"/>
    </source>
</evidence>
<feature type="transmembrane region" description="Helical" evidence="1">
    <location>
        <begin position="373"/>
        <end position="398"/>
    </location>
</feature>
<feature type="transmembrane region" description="Helical" evidence="1">
    <location>
        <begin position="211"/>
        <end position="231"/>
    </location>
</feature>
<dbReference type="PANTHER" id="PTHR39084:SF1">
    <property type="entry name" value="DUF4010 DOMAIN-CONTAINING PROTEIN"/>
    <property type="match status" value="1"/>
</dbReference>
<dbReference type="Pfam" id="PF13194">
    <property type="entry name" value="DUF4010"/>
    <property type="match status" value="1"/>
</dbReference>
<feature type="transmembrane region" description="Helical" evidence="1">
    <location>
        <begin position="243"/>
        <end position="266"/>
    </location>
</feature>